<dbReference type="GO" id="GO:0006508">
    <property type="term" value="P:proteolysis"/>
    <property type="evidence" value="ECO:0007669"/>
    <property type="project" value="UniProtKB-KW"/>
</dbReference>
<feature type="domain" description="NlpC/P60" evidence="6">
    <location>
        <begin position="118"/>
        <end position="242"/>
    </location>
</feature>
<dbReference type="PROSITE" id="PS51724">
    <property type="entry name" value="SPOR"/>
    <property type="match status" value="1"/>
</dbReference>
<dbReference type="InterPro" id="IPR051202">
    <property type="entry name" value="Peptidase_C40"/>
</dbReference>
<dbReference type="EMBL" id="CAADRM010000104">
    <property type="protein sequence ID" value="VFU15257.1"/>
    <property type="molecule type" value="Genomic_DNA"/>
</dbReference>
<accession>A0A485M0M6</accession>
<dbReference type="SUPFAM" id="SSF110997">
    <property type="entry name" value="Sporulation related repeat"/>
    <property type="match status" value="1"/>
</dbReference>
<evidence type="ECO:0000256" key="1">
    <source>
        <dbReference type="ARBA" id="ARBA00007074"/>
    </source>
</evidence>
<keyword evidence="3 7" id="KW-0378">Hydrolase</keyword>
<evidence type="ECO:0000256" key="4">
    <source>
        <dbReference type="ARBA" id="ARBA00022807"/>
    </source>
</evidence>
<dbReference type="InterPro" id="IPR038765">
    <property type="entry name" value="Papain-like_cys_pep_sf"/>
</dbReference>
<keyword evidence="4" id="KW-0788">Thiol protease</keyword>
<name>A0A485M0M6_9ZZZZ</name>
<evidence type="ECO:0000259" key="5">
    <source>
        <dbReference type="PROSITE" id="PS51724"/>
    </source>
</evidence>
<dbReference type="Pfam" id="PF00877">
    <property type="entry name" value="NLPC_P60"/>
    <property type="match status" value="1"/>
</dbReference>
<feature type="domain" description="SPOR" evidence="5">
    <location>
        <begin position="27"/>
        <end position="103"/>
    </location>
</feature>
<organism evidence="7">
    <name type="scientific">anaerobic digester metagenome</name>
    <dbReference type="NCBI Taxonomy" id="1263854"/>
    <lineage>
        <taxon>unclassified sequences</taxon>
        <taxon>metagenomes</taxon>
        <taxon>ecological metagenomes</taxon>
    </lineage>
</organism>
<dbReference type="InterPro" id="IPR000064">
    <property type="entry name" value="NLP_P60_dom"/>
</dbReference>
<evidence type="ECO:0000313" key="7">
    <source>
        <dbReference type="EMBL" id="VFU15257.1"/>
    </source>
</evidence>
<dbReference type="Gene3D" id="3.30.70.1070">
    <property type="entry name" value="Sporulation related repeat"/>
    <property type="match status" value="1"/>
</dbReference>
<comment type="similarity">
    <text evidence="1">Belongs to the peptidase C40 family.</text>
</comment>
<protein>
    <submittedName>
        <fullName evidence="7">Murein DD-endopeptidase MepH</fullName>
        <ecNumber evidence="7">3.4.-.-</ecNumber>
    </submittedName>
</protein>
<dbReference type="GO" id="GO:0042834">
    <property type="term" value="F:peptidoglycan binding"/>
    <property type="evidence" value="ECO:0007669"/>
    <property type="project" value="InterPro"/>
</dbReference>
<sequence>MIALFFLLLSGCAHKGPVSSVDGLPIRAPAMGYSIQAGAFSRIENAIGLTRLLESRGIDAFYFADGSGLFKVRFGNYPTREEAVSAAESLRNAGSIDVFMIVSPGDYAPAHSHPALRASIRDDLVRTARSFIGIPYQWGSSHPGDGLDCSGLVLAVYRLNGLSVPRTSWDQYAHGTPIVKNRLAKGDLVFFSTGGTRRISHVGIYIGNNRFIHAPGTGKTICMESLSSDYFRSRFMGACTYLN</sequence>
<dbReference type="InterPro" id="IPR036680">
    <property type="entry name" value="SPOR-like_sf"/>
</dbReference>
<keyword evidence="2" id="KW-0645">Protease</keyword>
<reference evidence="7" key="1">
    <citation type="submission" date="2019-03" db="EMBL/GenBank/DDBJ databases">
        <authorList>
            <person name="Hao L."/>
        </authorList>
    </citation>
    <scope>NUCLEOTIDE SEQUENCE</scope>
</reference>
<dbReference type="Gene3D" id="3.90.1720.10">
    <property type="entry name" value="endopeptidase domain like (from Nostoc punctiforme)"/>
    <property type="match status" value="1"/>
</dbReference>
<dbReference type="AlphaFoldDB" id="A0A485M0M6"/>
<dbReference type="PANTHER" id="PTHR47053">
    <property type="entry name" value="MUREIN DD-ENDOPEPTIDASE MEPH-RELATED"/>
    <property type="match status" value="1"/>
</dbReference>
<dbReference type="SUPFAM" id="SSF54001">
    <property type="entry name" value="Cysteine proteinases"/>
    <property type="match status" value="1"/>
</dbReference>
<gene>
    <name evidence="7" type="primary">mepH</name>
    <name evidence="7" type="ORF">SCFA_400006</name>
</gene>
<dbReference type="InterPro" id="IPR007730">
    <property type="entry name" value="SPOR-like_dom"/>
</dbReference>
<evidence type="ECO:0000259" key="6">
    <source>
        <dbReference type="PROSITE" id="PS51935"/>
    </source>
</evidence>
<dbReference type="PROSITE" id="PS51935">
    <property type="entry name" value="NLPC_P60"/>
    <property type="match status" value="1"/>
</dbReference>
<dbReference type="GO" id="GO:0008234">
    <property type="term" value="F:cysteine-type peptidase activity"/>
    <property type="evidence" value="ECO:0007669"/>
    <property type="project" value="UniProtKB-KW"/>
</dbReference>
<dbReference type="EC" id="3.4.-.-" evidence="7"/>
<proteinExistence type="inferred from homology"/>
<dbReference type="Pfam" id="PF05036">
    <property type="entry name" value="SPOR"/>
    <property type="match status" value="1"/>
</dbReference>
<dbReference type="PANTHER" id="PTHR47053:SF1">
    <property type="entry name" value="MUREIN DD-ENDOPEPTIDASE MEPH-RELATED"/>
    <property type="match status" value="1"/>
</dbReference>
<evidence type="ECO:0000256" key="2">
    <source>
        <dbReference type="ARBA" id="ARBA00022670"/>
    </source>
</evidence>
<evidence type="ECO:0000256" key="3">
    <source>
        <dbReference type="ARBA" id="ARBA00022801"/>
    </source>
</evidence>